<feature type="compositionally biased region" description="Basic and acidic residues" evidence="1">
    <location>
        <begin position="1368"/>
        <end position="1381"/>
    </location>
</feature>
<name>A0ABP0FZB7_CLALP</name>
<feature type="region of interest" description="Disordered" evidence="1">
    <location>
        <begin position="998"/>
        <end position="1029"/>
    </location>
</feature>
<evidence type="ECO:0000256" key="1">
    <source>
        <dbReference type="SAM" id="MobiDB-lite"/>
    </source>
</evidence>
<feature type="compositionally biased region" description="Basic and acidic residues" evidence="1">
    <location>
        <begin position="810"/>
        <end position="824"/>
    </location>
</feature>
<feature type="region of interest" description="Disordered" evidence="1">
    <location>
        <begin position="1055"/>
        <end position="1076"/>
    </location>
</feature>
<feature type="region of interest" description="Disordered" evidence="1">
    <location>
        <begin position="1358"/>
        <end position="1381"/>
    </location>
</feature>
<feature type="region of interest" description="Disordered" evidence="1">
    <location>
        <begin position="745"/>
        <end position="824"/>
    </location>
</feature>
<keyword evidence="2" id="KW-1133">Transmembrane helix</keyword>
<feature type="compositionally biased region" description="Basic and acidic residues" evidence="1">
    <location>
        <begin position="887"/>
        <end position="899"/>
    </location>
</feature>
<feature type="compositionally biased region" description="Basic and acidic residues" evidence="1">
    <location>
        <begin position="711"/>
        <end position="732"/>
    </location>
</feature>
<evidence type="ECO:0000256" key="2">
    <source>
        <dbReference type="SAM" id="Phobius"/>
    </source>
</evidence>
<reference evidence="3 4" key="1">
    <citation type="submission" date="2024-02" db="EMBL/GenBank/DDBJ databases">
        <authorList>
            <person name="Daric V."/>
            <person name="Darras S."/>
        </authorList>
    </citation>
    <scope>NUCLEOTIDE SEQUENCE [LARGE SCALE GENOMIC DNA]</scope>
</reference>
<feature type="region of interest" description="Disordered" evidence="1">
    <location>
        <begin position="880"/>
        <end position="905"/>
    </location>
</feature>
<feature type="compositionally biased region" description="Basic residues" evidence="1">
    <location>
        <begin position="1061"/>
        <end position="1076"/>
    </location>
</feature>
<dbReference type="Proteomes" id="UP001642483">
    <property type="component" value="Unassembled WGS sequence"/>
</dbReference>
<feature type="region of interest" description="Disordered" evidence="1">
    <location>
        <begin position="710"/>
        <end position="732"/>
    </location>
</feature>
<feature type="compositionally biased region" description="Basic residues" evidence="1">
    <location>
        <begin position="799"/>
        <end position="809"/>
    </location>
</feature>
<evidence type="ECO:0000313" key="4">
    <source>
        <dbReference type="Proteomes" id="UP001642483"/>
    </source>
</evidence>
<keyword evidence="2" id="KW-0812">Transmembrane</keyword>
<comment type="caution">
    <text evidence="3">The sequence shown here is derived from an EMBL/GenBank/DDBJ whole genome shotgun (WGS) entry which is preliminary data.</text>
</comment>
<proteinExistence type="predicted"/>
<sequence>MNLPRFACCRLHDWKWGKFKLNNSRDLKRVYGEVPLSCLCNSVESLSGDFHTAASTMTRAHSVCSECRIRIGTQQTPPCTRYLLPLKAVRCYEDALWRYEKNPSVTTDSGISLNTAVDVVDESDVNSMHPTQQHTLMGLMGLSKAQGSKLRRLPAKTASSFISVGSSTPSSGVCCHVQKSRNLPVLHLQGFGCDPVVDYNLDKNIQPIPLDWWRRHDVAIRSTQFCVDECVRLCVLIAQTKNDAITEHQRTCKVCGSDGSSGLLKILFEDVAGRHGGIVLGPRYSEMLPIVWRPTVREHGLKQEDGKENEEKNRLRFYRQLIEAAVESTRALLLTPDLRPLSSKRNQGNKSLDGDDDGETSYDEAEKTSGHVTRLAHFRGMVKALNELIDEISKLSGAKIINSSDIADAVRLQISDVEIEKLSVIKEEIAPESKVPKVCCRLKGEKSTSSSSPTIKPILTIVESVIQFIKKKMCGAVEDCRNVLHSPWEIPVKEQHVTGKFIAHIMAKLNFKEPSDKEEYSEVMLDDAIEAAIEAFLNDAVFKATTQTCIQRAVKIATDTKQQLAYLDAITRLCAAKIVRYSEVVDAAVKNTRKVVRGCLGAVEEKRRETEFKEDWWKATEKDNENSFAREHISNLIHTGRDDRGSSLDDVLIGFERLRRHIRYDLILANEEVRLIEDMMDEEAMRLYEGTGTKPERHRAASYDAWTESEVALKEKESPDNVTGDRSDAADNDVMKHYLSSRSCSVTDESANVGEDDVSKNQSREGVLGQSSSAQKAGDRSPGHSSELDDMFGGLSQSKKARKKRHFFVKKKDDSNSGSEESLKEELFVDRETWIPVAKVMDRIEKHGIPAGINNVDKDQQIADHTDKLGISNEIQNMSKVLQEPTTDNKKTDKKKQPESFESPISTVHDNTVRSSASVCSATFIGPNPSGGCEEFSYLCDKNSINVNSDSDALSYVTCPSKPGSFSIYEDVLYQESISDQTESTTESEKLLPVIKKDSTSISPSSSNTSFSATSQISSSSCGNVKKSPPPLRLVRFSESMSSCLAIAPSAGTAAKPRNVVTRKRPVGKSRKKRAPRQKFGSVFNKVLDQVTDQEGLTRTALQTFKGKNMLHEIFAKSLTPQQMMDYFHGNIRSLIDMQQTGPTLPHWVSTAAQALLLMMSLGAVTYSCFAAFFYGITDYMLLWAIPIAIFTFGLILEPLKCLGVAWICFLLGWKPVFTNSPLYIKSNPILMKRISSLRPDNTGYINKRPFEFYEHGEPSAPKYEEGLYRRYCANRSRLDCERGQRRKLPSLAESDISLDLDRWQSYGEVDEAEANFISSPLALSEMGDELGSNEAISGFRRGGMDFGVGDASGGFRRGGLDIGGSRKNKEQYPHPMEEPGRTRIVWCRMATSEDGRPPIAIDARRKSINEKSAESL</sequence>
<feature type="region of interest" description="Disordered" evidence="1">
    <location>
        <begin position="343"/>
        <end position="369"/>
    </location>
</feature>
<feature type="transmembrane region" description="Helical" evidence="2">
    <location>
        <begin position="1203"/>
        <end position="1225"/>
    </location>
</feature>
<accession>A0ABP0FZB7</accession>
<keyword evidence="2" id="KW-0472">Membrane</keyword>
<protein>
    <submittedName>
        <fullName evidence="3">Uncharacterized protein</fullName>
    </submittedName>
</protein>
<feature type="region of interest" description="Disordered" evidence="1">
    <location>
        <begin position="1397"/>
        <end position="1417"/>
    </location>
</feature>
<organism evidence="3 4">
    <name type="scientific">Clavelina lepadiformis</name>
    <name type="common">Light-bulb sea squirt</name>
    <name type="synonym">Ascidia lepadiformis</name>
    <dbReference type="NCBI Taxonomy" id="159417"/>
    <lineage>
        <taxon>Eukaryota</taxon>
        <taxon>Metazoa</taxon>
        <taxon>Chordata</taxon>
        <taxon>Tunicata</taxon>
        <taxon>Ascidiacea</taxon>
        <taxon>Aplousobranchia</taxon>
        <taxon>Clavelinidae</taxon>
        <taxon>Clavelina</taxon>
    </lineage>
</organism>
<feature type="transmembrane region" description="Helical" evidence="2">
    <location>
        <begin position="1155"/>
        <end position="1175"/>
    </location>
</feature>
<keyword evidence="4" id="KW-1185">Reference proteome</keyword>
<feature type="transmembrane region" description="Helical" evidence="2">
    <location>
        <begin position="1180"/>
        <end position="1197"/>
    </location>
</feature>
<gene>
    <name evidence="3" type="ORF">CVLEPA_LOCUS15624</name>
</gene>
<feature type="compositionally biased region" description="Acidic residues" evidence="1">
    <location>
        <begin position="354"/>
        <end position="363"/>
    </location>
</feature>
<feature type="compositionally biased region" description="Low complexity" evidence="1">
    <location>
        <begin position="1000"/>
        <end position="1021"/>
    </location>
</feature>
<evidence type="ECO:0000313" key="3">
    <source>
        <dbReference type="EMBL" id="CAK8684643.1"/>
    </source>
</evidence>
<dbReference type="EMBL" id="CAWYQH010000098">
    <property type="protein sequence ID" value="CAK8684643.1"/>
    <property type="molecule type" value="Genomic_DNA"/>
</dbReference>